<evidence type="ECO:0000313" key="5">
    <source>
        <dbReference type="Proteomes" id="UP001413721"/>
    </source>
</evidence>
<dbReference type="Gene3D" id="3.40.50.150">
    <property type="entry name" value="Vaccinia Virus protein VP39"/>
    <property type="match status" value="1"/>
</dbReference>
<evidence type="ECO:0000256" key="1">
    <source>
        <dbReference type="ARBA" id="ARBA00022603"/>
    </source>
</evidence>
<dbReference type="EMBL" id="JBBKTW010000011">
    <property type="protein sequence ID" value="MEN2991422.1"/>
    <property type="molecule type" value="Genomic_DNA"/>
</dbReference>
<dbReference type="Proteomes" id="UP001413721">
    <property type="component" value="Unassembled WGS sequence"/>
</dbReference>
<dbReference type="Pfam" id="PF04989">
    <property type="entry name" value="RMNT_CmcI"/>
    <property type="match status" value="1"/>
</dbReference>
<accession>A0ABU9YRJ0</accession>
<reference evidence="4 5" key="1">
    <citation type="submission" date="2024-03" db="EMBL/GenBank/DDBJ databases">
        <title>High-quality draft genome sequencing of Tistrella sp. BH-R2-4.</title>
        <authorList>
            <person name="Dong C."/>
        </authorList>
    </citation>
    <scope>NUCLEOTIDE SEQUENCE [LARGE SCALE GENOMIC DNA]</scope>
    <source>
        <strain evidence="4 5">BH-R2-4</strain>
    </source>
</reference>
<dbReference type="GO" id="GO:0008168">
    <property type="term" value="F:methyltransferase activity"/>
    <property type="evidence" value="ECO:0007669"/>
    <property type="project" value="UniProtKB-KW"/>
</dbReference>
<sequence>MPHSDDTGSDDTGPETFSAEDEQRIIRDFRRLMFDRFVAGHGTLKTRWLGVEAIKYPTDLMMYQELIIRRRPDLIVETGTHLGGSGLFLATICDLIGHGEVISIDIRNGPERDLPQHPRLHFIQGSSVAPEIVAMVQARAEALGPSPEVMVMLDSDHRLLHVLAELEAYAPLVRPGGYLIAEDTHVKDHPNLPQYGPGPAGAVAFFLARHPDFEVDETCTRFMMSQNPGGFLRRRMPA</sequence>
<gene>
    <name evidence="4" type="ORF">WG926_24125</name>
</gene>
<organism evidence="4 5">
    <name type="scientific">Tistrella arctica</name>
    <dbReference type="NCBI Taxonomy" id="3133430"/>
    <lineage>
        <taxon>Bacteria</taxon>
        <taxon>Pseudomonadati</taxon>
        <taxon>Pseudomonadota</taxon>
        <taxon>Alphaproteobacteria</taxon>
        <taxon>Geminicoccales</taxon>
        <taxon>Geminicoccaceae</taxon>
        <taxon>Tistrella</taxon>
    </lineage>
</organism>
<dbReference type="SUPFAM" id="SSF53335">
    <property type="entry name" value="S-adenosyl-L-methionine-dependent methyltransferases"/>
    <property type="match status" value="1"/>
</dbReference>
<dbReference type="PANTHER" id="PTHR40048:SF1">
    <property type="entry name" value="RHAMNOSYL O-METHYLTRANSFERASE"/>
    <property type="match status" value="1"/>
</dbReference>
<evidence type="ECO:0000313" key="4">
    <source>
        <dbReference type="EMBL" id="MEN2991422.1"/>
    </source>
</evidence>
<dbReference type="InterPro" id="IPR029063">
    <property type="entry name" value="SAM-dependent_MTases_sf"/>
</dbReference>
<evidence type="ECO:0000256" key="3">
    <source>
        <dbReference type="SAM" id="MobiDB-lite"/>
    </source>
</evidence>
<dbReference type="GO" id="GO:0032259">
    <property type="term" value="P:methylation"/>
    <property type="evidence" value="ECO:0007669"/>
    <property type="project" value="UniProtKB-KW"/>
</dbReference>
<protein>
    <submittedName>
        <fullName evidence="4">CmcI family methyltransferase</fullName>
    </submittedName>
</protein>
<feature type="region of interest" description="Disordered" evidence="3">
    <location>
        <begin position="1"/>
        <end position="20"/>
    </location>
</feature>
<keyword evidence="2" id="KW-0808">Transferase</keyword>
<dbReference type="RefSeq" id="WP_345932123.1">
    <property type="nucleotide sequence ID" value="NZ_JBBKTV010000002.1"/>
</dbReference>
<keyword evidence="1 4" id="KW-0489">Methyltransferase</keyword>
<evidence type="ECO:0000256" key="2">
    <source>
        <dbReference type="ARBA" id="ARBA00022679"/>
    </source>
</evidence>
<dbReference type="InterPro" id="IPR007072">
    <property type="entry name" value="RNMT_CmcI"/>
</dbReference>
<comment type="caution">
    <text evidence="4">The sequence shown here is derived from an EMBL/GenBank/DDBJ whole genome shotgun (WGS) entry which is preliminary data.</text>
</comment>
<dbReference type="PANTHER" id="PTHR40048">
    <property type="entry name" value="RHAMNOSYL O-METHYLTRANSFERASE"/>
    <property type="match status" value="1"/>
</dbReference>
<keyword evidence="5" id="KW-1185">Reference proteome</keyword>
<name>A0ABU9YRJ0_9PROT</name>
<proteinExistence type="predicted"/>